<dbReference type="GO" id="GO:0015369">
    <property type="term" value="F:calcium:proton antiporter activity"/>
    <property type="evidence" value="ECO:0007669"/>
    <property type="project" value="TreeGrafter"/>
</dbReference>
<dbReference type="InterPro" id="IPR004713">
    <property type="entry name" value="CaH_exchang"/>
</dbReference>
<evidence type="ECO:0000256" key="5">
    <source>
        <dbReference type="ARBA" id="ARBA00022989"/>
    </source>
</evidence>
<feature type="domain" description="Sodium/calcium exchanger membrane region" evidence="10">
    <location>
        <begin position="481"/>
        <end position="624"/>
    </location>
</feature>
<feature type="transmembrane region" description="Helical" evidence="9">
    <location>
        <begin position="186"/>
        <end position="208"/>
    </location>
</feature>
<evidence type="ECO:0000256" key="1">
    <source>
        <dbReference type="ARBA" id="ARBA00004127"/>
    </source>
</evidence>
<protein>
    <recommendedName>
        <fullName evidence="10">Sodium/calcium exchanger membrane region domain-containing protein</fullName>
    </recommendedName>
</protein>
<comment type="similarity">
    <text evidence="2">Belongs to the Ca(2+):cation antiporter (CaCA) (TC 2.A.19) family.</text>
</comment>
<evidence type="ECO:0000256" key="7">
    <source>
        <dbReference type="ARBA" id="ARBA00023136"/>
    </source>
</evidence>
<dbReference type="Gene3D" id="1.20.1420.30">
    <property type="entry name" value="NCX, central ion-binding region"/>
    <property type="match status" value="2"/>
</dbReference>
<feature type="transmembrane region" description="Helical" evidence="9">
    <location>
        <begin position="253"/>
        <end position="272"/>
    </location>
</feature>
<feature type="transmembrane region" description="Helical" evidence="9">
    <location>
        <begin position="476"/>
        <end position="496"/>
    </location>
</feature>
<evidence type="ECO:0000256" key="8">
    <source>
        <dbReference type="SAM" id="MobiDB-lite"/>
    </source>
</evidence>
<evidence type="ECO:0000256" key="6">
    <source>
        <dbReference type="ARBA" id="ARBA00023065"/>
    </source>
</evidence>
<keyword evidence="6" id="KW-0406">Ion transport</keyword>
<feature type="compositionally biased region" description="Basic and acidic residues" evidence="8">
    <location>
        <begin position="432"/>
        <end position="447"/>
    </location>
</feature>
<gene>
    <name evidence="11" type="ORF">NLU13_5094</name>
</gene>
<evidence type="ECO:0000259" key="10">
    <source>
        <dbReference type="Pfam" id="PF01699"/>
    </source>
</evidence>
<evidence type="ECO:0000256" key="4">
    <source>
        <dbReference type="ARBA" id="ARBA00022692"/>
    </source>
</evidence>
<comment type="subcellular location">
    <subcellularLocation>
        <location evidence="1">Endomembrane system</location>
        <topology evidence="1">Multi-pass membrane protein</topology>
    </subcellularLocation>
</comment>
<dbReference type="PANTHER" id="PTHR31503">
    <property type="entry name" value="VACUOLAR CALCIUM ION TRANSPORTER"/>
    <property type="match status" value="1"/>
</dbReference>
<dbReference type="GO" id="GO:0006874">
    <property type="term" value="P:intracellular calcium ion homeostasis"/>
    <property type="evidence" value="ECO:0007669"/>
    <property type="project" value="TreeGrafter"/>
</dbReference>
<evidence type="ECO:0000256" key="2">
    <source>
        <dbReference type="ARBA" id="ARBA00008170"/>
    </source>
</evidence>
<feature type="transmembrane region" description="Helical" evidence="9">
    <location>
        <begin position="155"/>
        <end position="174"/>
    </location>
</feature>
<feature type="region of interest" description="Disordered" evidence="8">
    <location>
        <begin position="314"/>
        <end position="339"/>
    </location>
</feature>
<keyword evidence="4 9" id="KW-0812">Transmembrane</keyword>
<dbReference type="InterPro" id="IPR044880">
    <property type="entry name" value="NCX_ion-bd_dom_sf"/>
</dbReference>
<dbReference type="Proteomes" id="UP001175261">
    <property type="component" value="Unassembled WGS sequence"/>
</dbReference>
<feature type="region of interest" description="Disordered" evidence="8">
    <location>
        <begin position="361"/>
        <end position="447"/>
    </location>
</feature>
<keyword evidence="3" id="KW-0813">Transport</keyword>
<evidence type="ECO:0000313" key="11">
    <source>
        <dbReference type="EMBL" id="KAK0388851.1"/>
    </source>
</evidence>
<feature type="domain" description="Sodium/calcium exchanger membrane region" evidence="10">
    <location>
        <begin position="154"/>
        <end position="306"/>
    </location>
</feature>
<sequence>MAPSLHTANGHASVARKPDDHDDDDLSSDGSSLLDDDVLHDAVRGGSSGHGARSAVREQHAWADTSSSQASGFFERLGFSASRSGASAAYTTLHPSDNDTTRAEPTSPAPRIPSSRTGQFLYLLREMFFSSRLNVLVFFVPIGAVLYFAKANPAVVFIANAVAIVPLSALLTDATERIANDSGDTVGALLNISLGNLVELILFIVALVNNHIRIVQASILGSILVNLLLILGSALLACSMADLEGVYSTQGTQLLGCLLFVSVFAFLMPTAFDYTFKHLKQSKGAILRMSRISSFIILAIYILYFVHELKTRKPPEDEENGASTAPIPEMSERPSSAHGARHIRFADESLTSPKPLEVFEMQDRRVGSSSKSNQDSRNGDHYHDRSRSVDSCMRPSSSASRRGSDGRMRSGSGSSRFGHGRTGSRESFTGSEGRRTYTRAPEDLGPEGRRVLMRSALPTRHILEAEILQPRHDAGVTRFVSVLVLIITSALMSLSAEFLVSTIDEVTHRGQLSESVIGLIILPIVGNMAEYITVVTVAVKEKLDLAIAVSVGSSIQIALCVTPLTVLAGWILDRDLVLTFNFFEMATLVGTVLLVNLIILSEGAAGPRSSALKGGLICGCYAIIGIGAYLSPELE</sequence>
<proteinExistence type="inferred from homology"/>
<feature type="region of interest" description="Disordered" evidence="8">
    <location>
        <begin position="1"/>
        <end position="60"/>
    </location>
</feature>
<dbReference type="GO" id="GO:0000329">
    <property type="term" value="C:fungal-type vacuole membrane"/>
    <property type="evidence" value="ECO:0007669"/>
    <property type="project" value="TreeGrafter"/>
</dbReference>
<reference evidence="11" key="1">
    <citation type="submission" date="2022-10" db="EMBL/GenBank/DDBJ databases">
        <title>Determination and structural analysis of whole genome sequence of Sarocladium strictum F4-1.</title>
        <authorList>
            <person name="Hu L."/>
            <person name="Jiang Y."/>
        </authorList>
    </citation>
    <scope>NUCLEOTIDE SEQUENCE</scope>
    <source>
        <strain evidence="11">F4-1</strain>
    </source>
</reference>
<accession>A0AA39GKG5</accession>
<evidence type="ECO:0000256" key="9">
    <source>
        <dbReference type="SAM" id="Phobius"/>
    </source>
</evidence>
<feature type="compositionally biased region" description="Basic and acidic residues" evidence="8">
    <location>
        <begin position="377"/>
        <end position="388"/>
    </location>
</feature>
<keyword evidence="5 9" id="KW-1133">Transmembrane helix</keyword>
<feature type="transmembrane region" description="Helical" evidence="9">
    <location>
        <begin position="578"/>
        <end position="599"/>
    </location>
</feature>
<name>A0AA39GKG5_SARSR</name>
<keyword evidence="7 9" id="KW-0472">Membrane</keyword>
<feature type="transmembrane region" description="Helical" evidence="9">
    <location>
        <begin position="214"/>
        <end position="241"/>
    </location>
</feature>
<evidence type="ECO:0000313" key="12">
    <source>
        <dbReference type="Proteomes" id="UP001175261"/>
    </source>
</evidence>
<dbReference type="GO" id="GO:0012505">
    <property type="term" value="C:endomembrane system"/>
    <property type="evidence" value="ECO:0007669"/>
    <property type="project" value="UniProtKB-SubCell"/>
</dbReference>
<feature type="transmembrane region" description="Helical" evidence="9">
    <location>
        <begin position="611"/>
        <end position="630"/>
    </location>
</feature>
<dbReference type="EMBL" id="JAPDFR010000003">
    <property type="protein sequence ID" value="KAK0388851.1"/>
    <property type="molecule type" value="Genomic_DNA"/>
</dbReference>
<feature type="transmembrane region" description="Helical" evidence="9">
    <location>
        <begin position="284"/>
        <end position="306"/>
    </location>
</feature>
<feature type="transmembrane region" description="Helical" evidence="9">
    <location>
        <begin position="546"/>
        <end position="572"/>
    </location>
</feature>
<comment type="caution">
    <text evidence="11">The sequence shown here is derived from an EMBL/GenBank/DDBJ whole genome shotgun (WGS) entry which is preliminary data.</text>
</comment>
<feature type="transmembrane region" description="Helical" evidence="9">
    <location>
        <begin position="516"/>
        <end position="539"/>
    </location>
</feature>
<evidence type="ECO:0000256" key="3">
    <source>
        <dbReference type="ARBA" id="ARBA00022448"/>
    </source>
</evidence>
<dbReference type="Pfam" id="PF01699">
    <property type="entry name" value="Na_Ca_ex"/>
    <property type="match status" value="2"/>
</dbReference>
<dbReference type="InterPro" id="IPR004837">
    <property type="entry name" value="NaCa_Exmemb"/>
</dbReference>
<feature type="transmembrane region" description="Helical" evidence="9">
    <location>
        <begin position="133"/>
        <end position="149"/>
    </location>
</feature>
<feature type="region of interest" description="Disordered" evidence="8">
    <location>
        <begin position="90"/>
        <end position="112"/>
    </location>
</feature>
<keyword evidence="12" id="KW-1185">Reference proteome</keyword>
<organism evidence="11 12">
    <name type="scientific">Sarocladium strictum</name>
    <name type="common">Black bundle disease fungus</name>
    <name type="synonym">Acremonium strictum</name>
    <dbReference type="NCBI Taxonomy" id="5046"/>
    <lineage>
        <taxon>Eukaryota</taxon>
        <taxon>Fungi</taxon>
        <taxon>Dikarya</taxon>
        <taxon>Ascomycota</taxon>
        <taxon>Pezizomycotina</taxon>
        <taxon>Sordariomycetes</taxon>
        <taxon>Hypocreomycetidae</taxon>
        <taxon>Hypocreales</taxon>
        <taxon>Sarocladiaceae</taxon>
        <taxon>Sarocladium</taxon>
    </lineage>
</organism>
<dbReference type="PANTHER" id="PTHR31503:SF18">
    <property type="entry name" value="CA(2+)_H(+) EXCHANGER, PUTATIVE (EUROFUNG)-RELATED"/>
    <property type="match status" value="1"/>
</dbReference>
<dbReference type="AlphaFoldDB" id="A0AA39GKG5"/>
<feature type="compositionally biased region" description="Polar residues" evidence="8">
    <location>
        <begin position="367"/>
        <end position="376"/>
    </location>
</feature>